<dbReference type="EMBL" id="WBSO01000002">
    <property type="protein sequence ID" value="KAB8300666.1"/>
    <property type="molecule type" value="Genomic_DNA"/>
</dbReference>
<evidence type="ECO:0000256" key="2">
    <source>
        <dbReference type="ARBA" id="ARBA00022475"/>
    </source>
</evidence>
<feature type="transmembrane region" description="Helical" evidence="8">
    <location>
        <begin position="456"/>
        <end position="475"/>
    </location>
</feature>
<dbReference type="AlphaFoldDB" id="A0A6A2VYX9"/>
<comment type="subcellular location">
    <subcellularLocation>
        <location evidence="1">Cell membrane</location>
        <topology evidence="1">Multi-pass membrane protein</topology>
    </subcellularLocation>
</comment>
<dbReference type="Proteomes" id="UP000440041">
    <property type="component" value="Unassembled WGS sequence"/>
</dbReference>
<keyword evidence="4 8" id="KW-1133">Transmembrane helix</keyword>
<dbReference type="GO" id="GO:0005886">
    <property type="term" value="C:plasma membrane"/>
    <property type="evidence" value="ECO:0007669"/>
    <property type="project" value="UniProtKB-SubCell"/>
</dbReference>
<dbReference type="Pfam" id="PF12704">
    <property type="entry name" value="MacB_PCD"/>
    <property type="match status" value="1"/>
</dbReference>
<feature type="region of interest" description="Disordered" evidence="7">
    <location>
        <begin position="226"/>
        <end position="254"/>
    </location>
</feature>
<feature type="domain" description="ABC3 transporter permease C-terminal" evidence="9">
    <location>
        <begin position="352"/>
        <end position="484"/>
    </location>
</feature>
<feature type="transmembrane region" description="Helical" evidence="8">
    <location>
        <begin position="21"/>
        <end position="42"/>
    </location>
</feature>
<organism evidence="11 12">
    <name type="scientific">Bifidobacterium apri</name>
    <dbReference type="NCBI Taxonomy" id="1769423"/>
    <lineage>
        <taxon>Bacteria</taxon>
        <taxon>Bacillati</taxon>
        <taxon>Actinomycetota</taxon>
        <taxon>Actinomycetes</taxon>
        <taxon>Bifidobacteriales</taxon>
        <taxon>Bifidobacteriaceae</taxon>
        <taxon>Bifidobacterium</taxon>
    </lineage>
</organism>
<gene>
    <name evidence="11" type="ORF">DSM100238_0393</name>
</gene>
<keyword evidence="12" id="KW-1185">Reference proteome</keyword>
<dbReference type="PANTHER" id="PTHR30572">
    <property type="entry name" value="MEMBRANE COMPONENT OF TRANSPORTER-RELATED"/>
    <property type="match status" value="1"/>
</dbReference>
<evidence type="ECO:0000256" key="1">
    <source>
        <dbReference type="ARBA" id="ARBA00004651"/>
    </source>
</evidence>
<comment type="similarity">
    <text evidence="6">Belongs to the ABC-4 integral membrane protein family.</text>
</comment>
<evidence type="ECO:0000256" key="5">
    <source>
        <dbReference type="ARBA" id="ARBA00023136"/>
    </source>
</evidence>
<dbReference type="PROSITE" id="PS51257">
    <property type="entry name" value="PROKAR_LIPOPROTEIN"/>
    <property type="match status" value="1"/>
</dbReference>
<evidence type="ECO:0000259" key="9">
    <source>
        <dbReference type="Pfam" id="PF02687"/>
    </source>
</evidence>
<comment type="caution">
    <text evidence="11">The sequence shown here is derived from an EMBL/GenBank/DDBJ whole genome shotgun (WGS) entry which is preliminary data.</text>
</comment>
<dbReference type="Pfam" id="PF02687">
    <property type="entry name" value="FtsX"/>
    <property type="match status" value="1"/>
</dbReference>
<evidence type="ECO:0000256" key="8">
    <source>
        <dbReference type="SAM" id="Phobius"/>
    </source>
</evidence>
<sequence>MRFSDLVHLCRQNLFRRKSRTILTVLGVVVGCCSIVTMVSLGSGIDEQNKQMLASMGDLTIITVTGTNSAGGMQAAGPMGMADSSGTATARLDDKAVKDFRSLQYVAAATGHITYPSASLTAGPANRYTNDAGTIEAIDMAQFDAMGYKLVSGHKPERQGEVLAGQYTAYDFADSLRLEGDNYRVAPMNVAESCTAEERANGCRDKSDVQDPFFNILTTKITVAAAPSDDSGSTSSSSTATTTENTASASGSGTQIQVSGLLKEDYGKGQATSSGLLMDIGMLKDLVAKIQPGAATSSLAYDSALVRVQDIDHVADVESQIRTMGFTTSSSRDMLDSLKEQTRSIQLILGGIGAVALVVAAIGIANTMVMSVTERVREIGIMKALGCTVHDIRAMFLVEAGAIGVIGGVIGCLVSAVISLAINLIRYGGVSTEHLQWAILGNGTGDESARISVIPWWLYVFAIAFATLISLISGFGPANKAVRVPALDAIKSNQ</sequence>
<evidence type="ECO:0000256" key="3">
    <source>
        <dbReference type="ARBA" id="ARBA00022692"/>
    </source>
</evidence>
<dbReference type="InterPro" id="IPR003838">
    <property type="entry name" value="ABC3_permease_C"/>
</dbReference>
<feature type="domain" description="MacB-like periplasmic core" evidence="10">
    <location>
        <begin position="21"/>
        <end position="185"/>
    </location>
</feature>
<protein>
    <submittedName>
        <fullName evidence="11">Peptide ABC transporter permease</fullName>
    </submittedName>
</protein>
<proteinExistence type="inferred from homology"/>
<feature type="transmembrane region" description="Helical" evidence="8">
    <location>
        <begin position="347"/>
        <end position="373"/>
    </location>
</feature>
<evidence type="ECO:0000259" key="10">
    <source>
        <dbReference type="Pfam" id="PF12704"/>
    </source>
</evidence>
<dbReference type="RefSeq" id="WP_152355060.1">
    <property type="nucleotide sequence ID" value="NZ_JBHLXF010000006.1"/>
</dbReference>
<dbReference type="InterPro" id="IPR050250">
    <property type="entry name" value="Macrolide_Exporter_MacB"/>
</dbReference>
<dbReference type="PANTHER" id="PTHR30572:SF4">
    <property type="entry name" value="ABC TRANSPORTER PERMEASE YTRF"/>
    <property type="match status" value="1"/>
</dbReference>
<keyword evidence="5 8" id="KW-0472">Membrane</keyword>
<accession>A0A6A2VYX9</accession>
<evidence type="ECO:0000256" key="6">
    <source>
        <dbReference type="ARBA" id="ARBA00038076"/>
    </source>
</evidence>
<keyword evidence="2" id="KW-1003">Cell membrane</keyword>
<evidence type="ECO:0000313" key="12">
    <source>
        <dbReference type="Proteomes" id="UP000440041"/>
    </source>
</evidence>
<keyword evidence="3 8" id="KW-0812">Transmembrane</keyword>
<evidence type="ECO:0000313" key="11">
    <source>
        <dbReference type="EMBL" id="KAB8300666.1"/>
    </source>
</evidence>
<evidence type="ECO:0000256" key="4">
    <source>
        <dbReference type="ARBA" id="ARBA00022989"/>
    </source>
</evidence>
<name>A0A6A2VYX9_9BIFI</name>
<evidence type="ECO:0000256" key="7">
    <source>
        <dbReference type="SAM" id="MobiDB-lite"/>
    </source>
</evidence>
<dbReference type="GO" id="GO:0022857">
    <property type="term" value="F:transmembrane transporter activity"/>
    <property type="evidence" value="ECO:0007669"/>
    <property type="project" value="TreeGrafter"/>
</dbReference>
<reference evidence="11 12" key="1">
    <citation type="submission" date="2019-09" db="EMBL/GenBank/DDBJ databases">
        <title>Characterization of the phylogenetic diversity of two novel species belonging to the genus Bifidobacterium: Bifidobacterium cebidarum sp. nov. and Bifidobacterium leontopitheci sp. nov.</title>
        <authorList>
            <person name="Lugli G.A."/>
            <person name="Duranti S."/>
            <person name="Milani C."/>
            <person name="Turroni F."/>
            <person name="Ventura M."/>
        </authorList>
    </citation>
    <scope>NUCLEOTIDE SEQUENCE [LARGE SCALE GENOMIC DNA]</scope>
    <source>
        <strain evidence="11 12">DSM 100238</strain>
    </source>
</reference>
<dbReference type="OrthoDB" id="9780560at2"/>
<dbReference type="InterPro" id="IPR025857">
    <property type="entry name" value="MacB_PCD"/>
</dbReference>
<feature type="transmembrane region" description="Helical" evidence="8">
    <location>
        <begin position="394"/>
        <end position="422"/>
    </location>
</feature>